<evidence type="ECO:0000313" key="1">
    <source>
        <dbReference type="EMBL" id="GAA0237166.1"/>
    </source>
</evidence>
<evidence type="ECO:0008006" key="3">
    <source>
        <dbReference type="Google" id="ProtNLM"/>
    </source>
</evidence>
<dbReference type="EMBL" id="BAAABU010000008">
    <property type="protein sequence ID" value="GAA0237166.1"/>
    <property type="molecule type" value="Genomic_DNA"/>
</dbReference>
<gene>
    <name evidence="1" type="ORF">GCM10010492_40280</name>
</gene>
<protein>
    <recommendedName>
        <fullName evidence="3">ESX-1 secretion-associated protein</fullName>
    </recommendedName>
</protein>
<organism evidence="1 2">
    <name type="scientific">Saccharothrix mutabilis subsp. mutabilis</name>
    <dbReference type="NCBI Taxonomy" id="66855"/>
    <lineage>
        <taxon>Bacteria</taxon>
        <taxon>Bacillati</taxon>
        <taxon>Actinomycetota</taxon>
        <taxon>Actinomycetes</taxon>
        <taxon>Pseudonocardiales</taxon>
        <taxon>Pseudonocardiaceae</taxon>
        <taxon>Saccharothrix</taxon>
    </lineage>
</organism>
<evidence type="ECO:0000313" key="2">
    <source>
        <dbReference type="Proteomes" id="UP001500416"/>
    </source>
</evidence>
<dbReference type="Proteomes" id="UP001500416">
    <property type="component" value="Unassembled WGS sequence"/>
</dbReference>
<proteinExistence type="predicted"/>
<comment type="caution">
    <text evidence="1">The sequence shown here is derived from an EMBL/GenBank/DDBJ whole genome shotgun (WGS) entry which is preliminary data.</text>
</comment>
<keyword evidence="2" id="KW-1185">Reference proteome</keyword>
<accession>A0ABP3DQQ8</accession>
<name>A0ABP3DQQ8_9PSEU</name>
<reference evidence="2" key="1">
    <citation type="journal article" date="2019" name="Int. J. Syst. Evol. Microbiol.">
        <title>The Global Catalogue of Microorganisms (GCM) 10K type strain sequencing project: providing services to taxonomists for standard genome sequencing and annotation.</title>
        <authorList>
            <consortium name="The Broad Institute Genomics Platform"/>
            <consortium name="The Broad Institute Genome Sequencing Center for Infectious Disease"/>
            <person name="Wu L."/>
            <person name="Ma J."/>
        </authorList>
    </citation>
    <scope>NUCLEOTIDE SEQUENCE [LARGE SCALE GENOMIC DNA]</scope>
    <source>
        <strain evidence="2">JCM 3380</strain>
    </source>
</reference>
<dbReference type="RefSeq" id="WP_343935369.1">
    <property type="nucleotide sequence ID" value="NZ_BAAABU010000008.1"/>
</dbReference>
<sequence length="120" mass="13227">MYEAPRPPVAGSGKVSVDARWVELYAQRVDEAAEELSRAREQLRSAPVRPHSFGELGKTLRTSEAYTRAAGMLNQQLDRACEVLSAASKGLHAVAKHYGGQEDEAVALIKKAHRRLEDSR</sequence>